<accession>A0A4Q2CZY7</accession>
<keyword evidence="4" id="KW-1185">Reference proteome</keyword>
<dbReference type="Proteomes" id="UP000290288">
    <property type="component" value="Unassembled WGS sequence"/>
</dbReference>
<sequence>MPPSAEGTQSKGVPQELNTRITRLAALLDGLPSSLPILSPNDAYGFGLDGDDVASEGLLYAFNRNLEITLKTHENPLLTFNQRGPCFKGLVSMFRRLAKELPPPERDNPDGHLRRWLERLISAAERVGDEETSDEDEVTYIGHSDAPDAAPTSGSLQVASTSRSAPPPAPARAQPATPSTKRPLSVASSDESDARSNKKPVLRQRTLFDLGCKKTSKEEVMRQMKRTTELLGVDKEKLRQQELERKERQLARRRETDWLRQGRCRARKREEKLRAAGANASAGRKAKAAVLGADSGYGVIASSLVSNLAKLSRPGVFWKDARNGKKNGVVQGEYSRINWFNPLLWSGIARIAPRVCFSSTLIVKHLQCQHPALYNPLRKHVVARWISKKKNGWSKKTKAKIELGASLKGSGRVGVLAQSPEIVEELKKKLEELRKAGITVDRILGRSILLTVIHDKKPDLLKEFKCSEKYIGHFYESVLNWSLWCGTRPSHKLPDDAIDQCERALFRLVHLIHLYDIPLEMVVNMDQTGIILMMSKKRTFAPKGSRQVDISSHDEKRAYTLCVATTPAGDILPFQQVWSGKTKNSLPQPSAPGYSEAIDAGFDFVVADSQKKNSHFSTFSSMASWMKLLERYFKEFIETNKERLDLQPDQKGILLIDCYPVHIGAEFRMHVFKEYPNIFLLFVPAGCTGIFQAADVGLNRVLKHFLHQEALQWLVESHQEQLSNGLTAEQVKFTTSLPVLRNASVKPIVKLYNYFKSYSGRELIKKAWEKCTVKEFNLGGECLKSKRTKIAYREFLEEDEVLRKEIENKIGREALINATNLVPEEISLDEVYDEGDGSEIPLSKVAEELTNNPDVGELVFDNTFCVEPSQVDRELDGRLVSTNPVDSIWAYTTDGVAWSSTLGTPNTP</sequence>
<evidence type="ECO:0000259" key="2">
    <source>
        <dbReference type="Pfam" id="PF03184"/>
    </source>
</evidence>
<organism evidence="3 4">
    <name type="scientific">Candolleomyces aberdarensis</name>
    <dbReference type="NCBI Taxonomy" id="2316362"/>
    <lineage>
        <taxon>Eukaryota</taxon>
        <taxon>Fungi</taxon>
        <taxon>Dikarya</taxon>
        <taxon>Basidiomycota</taxon>
        <taxon>Agaricomycotina</taxon>
        <taxon>Agaricomycetes</taxon>
        <taxon>Agaricomycetidae</taxon>
        <taxon>Agaricales</taxon>
        <taxon>Agaricineae</taxon>
        <taxon>Psathyrellaceae</taxon>
        <taxon>Candolleomyces</taxon>
    </lineage>
</organism>
<feature type="region of interest" description="Disordered" evidence="1">
    <location>
        <begin position="126"/>
        <end position="202"/>
    </location>
</feature>
<dbReference type="InterPro" id="IPR004875">
    <property type="entry name" value="DDE_SF_endonuclease_dom"/>
</dbReference>
<dbReference type="EMBL" id="SDEE01001418">
    <property type="protein sequence ID" value="RXW12089.1"/>
    <property type="molecule type" value="Genomic_DNA"/>
</dbReference>
<reference evidence="3 4" key="1">
    <citation type="submission" date="2019-01" db="EMBL/GenBank/DDBJ databases">
        <title>Draft genome sequence of Psathyrella aberdarensis IHI B618.</title>
        <authorList>
            <person name="Buettner E."/>
            <person name="Kellner H."/>
        </authorList>
    </citation>
    <scope>NUCLEOTIDE SEQUENCE [LARGE SCALE GENOMIC DNA]</scope>
    <source>
        <strain evidence="3 4">IHI B618</strain>
    </source>
</reference>
<proteinExistence type="predicted"/>
<feature type="compositionally biased region" description="Acidic residues" evidence="1">
    <location>
        <begin position="128"/>
        <end position="138"/>
    </location>
</feature>
<dbReference type="Pfam" id="PF03184">
    <property type="entry name" value="DDE_1"/>
    <property type="match status" value="1"/>
</dbReference>
<dbReference type="STRING" id="2316362.A0A4Q2CZY7"/>
<dbReference type="AlphaFoldDB" id="A0A4Q2CZY7"/>
<evidence type="ECO:0000313" key="3">
    <source>
        <dbReference type="EMBL" id="RXW12089.1"/>
    </source>
</evidence>
<name>A0A4Q2CZY7_9AGAR</name>
<gene>
    <name evidence="3" type="ORF">EST38_g13765</name>
</gene>
<feature type="domain" description="DDE-1" evidence="2">
    <location>
        <begin position="609"/>
        <end position="742"/>
    </location>
</feature>
<feature type="compositionally biased region" description="Low complexity" evidence="1">
    <location>
        <begin position="171"/>
        <end position="180"/>
    </location>
</feature>
<dbReference type="OrthoDB" id="3341102at2759"/>
<dbReference type="GO" id="GO:0003676">
    <property type="term" value="F:nucleic acid binding"/>
    <property type="evidence" value="ECO:0007669"/>
    <property type="project" value="InterPro"/>
</dbReference>
<protein>
    <recommendedName>
        <fullName evidence="2">DDE-1 domain-containing protein</fullName>
    </recommendedName>
</protein>
<evidence type="ECO:0000256" key="1">
    <source>
        <dbReference type="SAM" id="MobiDB-lite"/>
    </source>
</evidence>
<comment type="caution">
    <text evidence="3">The sequence shown here is derived from an EMBL/GenBank/DDBJ whole genome shotgun (WGS) entry which is preliminary data.</text>
</comment>
<evidence type="ECO:0000313" key="4">
    <source>
        <dbReference type="Proteomes" id="UP000290288"/>
    </source>
</evidence>